<evidence type="ECO:0000256" key="1">
    <source>
        <dbReference type="SAM" id="SignalP"/>
    </source>
</evidence>
<evidence type="ECO:0000313" key="2">
    <source>
        <dbReference type="EMBL" id="MDR7098347.1"/>
    </source>
</evidence>
<gene>
    <name evidence="2" type="ORF">J2X04_000694</name>
</gene>
<sequence length="123" mass="13696">MNRFLLLGLLGALPSMAAPPQPAAREIDQLIAGLGASGCDFQRNGSWYPPKKAEEHLRRKYEWLRERNMVATAEEFIERAGTQSSMSGRAYSVRCPGKPVVNSAAWLRARLLEMRKANPSPAR</sequence>
<evidence type="ECO:0008006" key="4">
    <source>
        <dbReference type="Google" id="ProtNLM"/>
    </source>
</evidence>
<organism evidence="2 3">
    <name type="scientific">Agrilutibacter niabensis</name>
    <dbReference type="NCBI Taxonomy" id="380628"/>
    <lineage>
        <taxon>Bacteria</taxon>
        <taxon>Pseudomonadati</taxon>
        <taxon>Pseudomonadota</taxon>
        <taxon>Gammaproteobacteria</taxon>
        <taxon>Lysobacterales</taxon>
        <taxon>Lysobacteraceae</taxon>
        <taxon>Agrilutibacter</taxon>
    </lineage>
</organism>
<feature type="chain" id="PRO_5045842894" description="DUF5329 domain-containing protein" evidence="1">
    <location>
        <begin position="18"/>
        <end position="123"/>
    </location>
</feature>
<comment type="caution">
    <text evidence="2">The sequence shown here is derived from an EMBL/GenBank/DDBJ whole genome shotgun (WGS) entry which is preliminary data.</text>
</comment>
<reference evidence="2 3" key="1">
    <citation type="submission" date="2023-07" db="EMBL/GenBank/DDBJ databases">
        <title>Sorghum-associated microbial communities from plants grown in Nebraska, USA.</title>
        <authorList>
            <person name="Schachtman D."/>
        </authorList>
    </citation>
    <scope>NUCLEOTIDE SEQUENCE [LARGE SCALE GENOMIC DNA]</scope>
    <source>
        <strain evidence="2 3">BE187</strain>
    </source>
</reference>
<keyword evidence="1" id="KW-0732">Signal</keyword>
<accession>A0ABU1VLL2</accession>
<proteinExistence type="predicted"/>
<dbReference type="InterPro" id="IPR035242">
    <property type="entry name" value="DUF5329"/>
</dbReference>
<keyword evidence="3" id="KW-1185">Reference proteome</keyword>
<dbReference type="Pfam" id="PF17263">
    <property type="entry name" value="DUF5329"/>
    <property type="match status" value="1"/>
</dbReference>
<protein>
    <recommendedName>
        <fullName evidence="4">DUF5329 domain-containing protein</fullName>
    </recommendedName>
</protein>
<evidence type="ECO:0000313" key="3">
    <source>
        <dbReference type="Proteomes" id="UP001267878"/>
    </source>
</evidence>
<feature type="signal peptide" evidence="1">
    <location>
        <begin position="1"/>
        <end position="17"/>
    </location>
</feature>
<name>A0ABU1VLL2_9GAMM</name>
<dbReference type="Proteomes" id="UP001267878">
    <property type="component" value="Unassembled WGS sequence"/>
</dbReference>
<dbReference type="EMBL" id="JAVDVW010000001">
    <property type="protein sequence ID" value="MDR7098347.1"/>
    <property type="molecule type" value="Genomic_DNA"/>
</dbReference>